<feature type="compositionally biased region" description="Polar residues" evidence="1">
    <location>
        <begin position="19"/>
        <end position="33"/>
    </location>
</feature>
<dbReference type="KEGG" id="vg:30999343"/>
<gene>
    <name evidence="2" type="primary">ORF2</name>
    <name evidence="2" type="ORF">MRV_0006</name>
</gene>
<proteinExistence type="predicted"/>
<name>A0A1P8VIR1_9BETA</name>
<evidence type="ECO:0000313" key="2">
    <source>
        <dbReference type="EMBL" id="APZ76217.1"/>
    </source>
</evidence>
<reference evidence="2" key="1">
    <citation type="submission" date="2016-12" db="EMBL/GenBank/DDBJ databases">
        <title>A murine herpesvirus closely related to ubiquitous human herpesviruses causes T-cell depletion.</title>
        <authorList>
            <person name="Patel S.J."/>
            <person name="Zhao G."/>
            <person name="Penna V.R."/>
            <person name="Park E."/>
            <person name="Lauron E.J."/>
            <person name="Harvey I.B."/>
            <person name="Beatty W.L."/>
            <person name="Plougastel-Douglas B."/>
            <person name="Poursine-Laurent J."/>
            <person name="Fremont D.H."/>
            <person name="Wang D."/>
            <person name="Yokoyama W.M."/>
        </authorList>
    </citation>
    <scope>NUCLEOTIDE SEQUENCE [LARGE SCALE GENOMIC DNA]</scope>
    <source>
        <strain evidence="2">YOK1</strain>
    </source>
</reference>
<sequence>MCYHMLPSHQQEEMENNESSDTVEATPSDTDQVSLPHGNPDSPTDGTAYPDLHDLPPPIIDPITGTVVLTLLEMPAPPHPPTPPPIPPRTYKPMLITHPEEDEEQLDR</sequence>
<keyword evidence="3" id="KW-1185">Reference proteome</keyword>
<evidence type="ECO:0000313" key="3">
    <source>
        <dbReference type="Proteomes" id="UP000202182"/>
    </source>
</evidence>
<feature type="compositionally biased region" description="Pro residues" evidence="1">
    <location>
        <begin position="75"/>
        <end position="90"/>
    </location>
</feature>
<dbReference type="EMBL" id="KY355735">
    <property type="protein sequence ID" value="APZ76217.1"/>
    <property type="molecule type" value="Genomic_DNA"/>
</dbReference>
<organism evidence="2">
    <name type="scientific">Murid betaherpesvirus 3</name>
    <dbReference type="NCBI Taxonomy" id="2560603"/>
    <lineage>
        <taxon>Viruses</taxon>
        <taxon>Duplodnaviria</taxon>
        <taxon>Heunggongvirae</taxon>
        <taxon>Peploviricota</taxon>
        <taxon>Herviviricetes</taxon>
        <taxon>Herpesvirales</taxon>
        <taxon>Orthoherpesviridae</taxon>
        <taxon>Betaherpesvirinae</taxon>
        <taxon>Roseolovirus</taxon>
        <taxon>Roseolovirus muridbeta3</taxon>
    </lineage>
</organism>
<evidence type="ECO:0000256" key="1">
    <source>
        <dbReference type="SAM" id="MobiDB-lite"/>
    </source>
</evidence>
<protein>
    <submittedName>
        <fullName evidence="2">Uncharacterized protein</fullName>
    </submittedName>
</protein>
<accession>A0A1P8VIR1</accession>
<feature type="region of interest" description="Disordered" evidence="1">
    <location>
        <begin position="1"/>
        <end position="60"/>
    </location>
</feature>
<dbReference type="Proteomes" id="UP000202182">
    <property type="component" value="Segment"/>
</dbReference>
<feature type="region of interest" description="Disordered" evidence="1">
    <location>
        <begin position="74"/>
        <end position="108"/>
    </location>
</feature>